<dbReference type="InterPro" id="IPR036736">
    <property type="entry name" value="ACP-like_sf"/>
</dbReference>
<evidence type="ECO:0000313" key="3">
    <source>
        <dbReference type="EMBL" id="MFC5391032.1"/>
    </source>
</evidence>
<dbReference type="PROSITE" id="PS50075">
    <property type="entry name" value="CARRIER"/>
    <property type="match status" value="1"/>
</dbReference>
<dbReference type="Gene3D" id="3.30.300.30">
    <property type="match status" value="1"/>
</dbReference>
<proteinExistence type="predicted"/>
<gene>
    <name evidence="3" type="ORF">ACFPPC_00070</name>
</gene>
<evidence type="ECO:0000259" key="2">
    <source>
        <dbReference type="PROSITE" id="PS50075"/>
    </source>
</evidence>
<dbReference type="Proteomes" id="UP001596104">
    <property type="component" value="Unassembled WGS sequence"/>
</dbReference>
<name>A0ABW0H323_9HYPH</name>
<dbReference type="PANTHER" id="PTHR45527">
    <property type="entry name" value="NONRIBOSOMAL PEPTIDE SYNTHETASE"/>
    <property type="match status" value="1"/>
</dbReference>
<dbReference type="InterPro" id="IPR045851">
    <property type="entry name" value="AMP-bd_C_sf"/>
</dbReference>
<keyword evidence="1" id="KW-0436">Ligase</keyword>
<keyword evidence="4" id="KW-1185">Reference proteome</keyword>
<dbReference type="SUPFAM" id="SSF47336">
    <property type="entry name" value="ACP-like"/>
    <property type="match status" value="1"/>
</dbReference>
<comment type="caution">
    <text evidence="3">The sequence shown here is derived from an EMBL/GenBank/DDBJ whole genome shotgun (WGS) entry which is preliminary data.</text>
</comment>
<evidence type="ECO:0000313" key="4">
    <source>
        <dbReference type="Proteomes" id="UP001596104"/>
    </source>
</evidence>
<dbReference type="InterPro" id="IPR009081">
    <property type="entry name" value="PP-bd_ACP"/>
</dbReference>
<dbReference type="PANTHER" id="PTHR45527:SF10">
    <property type="entry name" value="PYOCHELIN SYNTHASE PCHF"/>
    <property type="match status" value="1"/>
</dbReference>
<evidence type="ECO:0000256" key="1">
    <source>
        <dbReference type="ARBA" id="ARBA00022598"/>
    </source>
</evidence>
<reference evidence="4" key="1">
    <citation type="journal article" date="2019" name="Int. J. Syst. Evol. Microbiol.">
        <title>The Global Catalogue of Microorganisms (GCM) 10K type strain sequencing project: providing services to taxonomists for standard genome sequencing and annotation.</title>
        <authorList>
            <consortium name="The Broad Institute Genomics Platform"/>
            <consortium name="The Broad Institute Genome Sequencing Center for Infectious Disease"/>
            <person name="Wu L."/>
            <person name="Ma J."/>
        </authorList>
    </citation>
    <scope>NUCLEOTIDE SEQUENCE [LARGE SCALE GENOMIC DNA]</scope>
    <source>
        <strain evidence="4">CGMCC 1.16326</strain>
    </source>
</reference>
<accession>A0ABW0H323</accession>
<dbReference type="SUPFAM" id="SSF56801">
    <property type="entry name" value="Acetyl-CoA synthetase-like"/>
    <property type="match status" value="1"/>
</dbReference>
<dbReference type="Pfam" id="PF00550">
    <property type="entry name" value="PP-binding"/>
    <property type="match status" value="1"/>
</dbReference>
<feature type="domain" description="Carrier" evidence="2">
    <location>
        <begin position="50"/>
        <end position="128"/>
    </location>
</feature>
<dbReference type="Gene3D" id="1.10.1200.10">
    <property type="entry name" value="ACP-like"/>
    <property type="match status" value="1"/>
</dbReference>
<dbReference type="EMBL" id="JBHSLV010000001">
    <property type="protein sequence ID" value="MFC5391032.1"/>
    <property type="molecule type" value="Genomic_DNA"/>
</dbReference>
<protein>
    <submittedName>
        <fullName evidence="3">Non-ribosomal peptide synthetase</fullName>
    </submittedName>
</protein>
<sequence length="129" mass="14128">MLPESHVPTRFVEVEALPLSANGKPDRRKARELLAAAAERREPGAAKAAPPANPRSRKILDLYLAVLGEPASAEVDDTTDFIRLGLLPSHLKSVASRIRDELDVNLTPHQLLRCRNAGQVALLLRDQGR</sequence>
<organism evidence="3 4">
    <name type="scientific">Bosea vestrisii</name>
    <dbReference type="NCBI Taxonomy" id="151416"/>
    <lineage>
        <taxon>Bacteria</taxon>
        <taxon>Pseudomonadati</taxon>
        <taxon>Pseudomonadota</taxon>
        <taxon>Alphaproteobacteria</taxon>
        <taxon>Hyphomicrobiales</taxon>
        <taxon>Boseaceae</taxon>
        <taxon>Bosea</taxon>
    </lineage>
</organism>